<reference evidence="1 2" key="1">
    <citation type="submission" date="2018-02" db="EMBL/GenBank/DDBJ databases">
        <title>FDA/CDC Antimicrobial Resistant Isolate Bank Genome Sequencing.</title>
        <authorList>
            <person name="Benahmed F.H."/>
            <person name="Lutgring J.D."/>
            <person name="Yoo B."/>
            <person name="Machado M."/>
            <person name="Brown A."/>
            <person name="McAllister G."/>
            <person name="Perry A."/>
            <person name="Halpin A.L."/>
            <person name="Vavikolanu K."/>
            <person name="Ott S."/>
            <person name="Zhao X."/>
            <person name="Tallon L.J."/>
            <person name="Sadzewicz L."/>
            <person name="Aluvathingal J."/>
            <person name="Nadendla S."/>
            <person name="Voskania-kordi A."/>
            <person name="Simonyan V."/>
            <person name="Patel J."/>
            <person name="Shawar R.M."/>
        </authorList>
    </citation>
    <scope>NUCLEOTIDE SEQUENCE [LARGE SCALE GENOMIC DNA]</scope>
    <source>
        <strain evidence="1 2">AR_0356</strain>
    </source>
</reference>
<sequence length="48" mass="5104">MSGAEHGGAGLCAMLERTMALQPRGKRRLGRRMGKQLVLTGQNLTHGG</sequence>
<dbReference type="Proteomes" id="UP000238390">
    <property type="component" value="Chromosome"/>
</dbReference>
<proteinExistence type="predicted"/>
<gene>
    <name evidence="1" type="ORF">CSB93_2679</name>
</gene>
<dbReference type="AlphaFoldDB" id="A0A2R3IW97"/>
<organism evidence="1 2">
    <name type="scientific">Pseudomonas paraeruginosa</name>
    <dbReference type="NCBI Taxonomy" id="2994495"/>
    <lineage>
        <taxon>Bacteria</taxon>
        <taxon>Pseudomonadati</taxon>
        <taxon>Pseudomonadota</taxon>
        <taxon>Gammaproteobacteria</taxon>
        <taxon>Pseudomonadales</taxon>
        <taxon>Pseudomonadaceae</taxon>
        <taxon>Pseudomonas</taxon>
    </lineage>
</organism>
<keyword evidence="2" id="KW-1185">Reference proteome</keyword>
<dbReference type="EMBL" id="CP027169">
    <property type="protein sequence ID" value="AVK06196.1"/>
    <property type="molecule type" value="Genomic_DNA"/>
</dbReference>
<protein>
    <submittedName>
        <fullName evidence="1">Uncharacterized protein</fullName>
    </submittedName>
</protein>
<name>A0A2R3IW97_9PSED</name>
<evidence type="ECO:0000313" key="2">
    <source>
        <dbReference type="Proteomes" id="UP000238390"/>
    </source>
</evidence>
<evidence type="ECO:0000313" key="1">
    <source>
        <dbReference type="EMBL" id="AVK06196.1"/>
    </source>
</evidence>
<accession>A0A2R3IW97</accession>